<dbReference type="EMBL" id="JACSDY010000003">
    <property type="protein sequence ID" value="KAF7431319.1"/>
    <property type="molecule type" value="Genomic_DNA"/>
</dbReference>
<protein>
    <submittedName>
        <fullName evidence="1">Uncharacterized protein</fullName>
    </submittedName>
</protein>
<name>A0A834P719_VESPE</name>
<reference evidence="1" key="1">
    <citation type="journal article" date="2020" name="G3 (Bethesda)">
        <title>High-Quality Assemblies for Three Invasive Social Wasps from the &lt;i&gt;Vespula&lt;/i&gt; Genus.</title>
        <authorList>
            <person name="Harrop T.W.R."/>
            <person name="Guhlin J."/>
            <person name="McLaughlin G.M."/>
            <person name="Permina E."/>
            <person name="Stockwell P."/>
            <person name="Gilligan J."/>
            <person name="Le Lec M.F."/>
            <person name="Gruber M.A.M."/>
            <person name="Quinn O."/>
            <person name="Lovegrove M."/>
            <person name="Duncan E.J."/>
            <person name="Remnant E.J."/>
            <person name="Van Eeckhoven J."/>
            <person name="Graham B."/>
            <person name="Knapp R.A."/>
            <person name="Langford K.W."/>
            <person name="Kronenberg Z."/>
            <person name="Press M.O."/>
            <person name="Eacker S.M."/>
            <person name="Wilson-Rankin E.E."/>
            <person name="Purcell J."/>
            <person name="Lester P.J."/>
            <person name="Dearden P.K."/>
        </authorList>
    </citation>
    <scope>NUCLEOTIDE SEQUENCE</scope>
    <source>
        <strain evidence="1">Volc-1</strain>
    </source>
</reference>
<keyword evidence="2" id="KW-1185">Reference proteome</keyword>
<evidence type="ECO:0000313" key="2">
    <source>
        <dbReference type="Proteomes" id="UP000600918"/>
    </source>
</evidence>
<comment type="caution">
    <text evidence="1">The sequence shown here is derived from an EMBL/GenBank/DDBJ whole genome shotgun (WGS) entry which is preliminary data.</text>
</comment>
<sequence>MLQVPAITGPLKGHGGLPLGGNQKKILKRSNWRVEYPDSLSFRTTGGIRARALRLAAELAGPTRRLDKSTLDIERNGQTKMESFSLCGELIYIP</sequence>
<dbReference type="AlphaFoldDB" id="A0A834P719"/>
<proteinExistence type="predicted"/>
<accession>A0A834P719</accession>
<evidence type="ECO:0000313" key="1">
    <source>
        <dbReference type="EMBL" id="KAF7431319.1"/>
    </source>
</evidence>
<organism evidence="1 2">
    <name type="scientific">Vespula pensylvanica</name>
    <name type="common">Western yellow jacket</name>
    <name type="synonym">Wasp</name>
    <dbReference type="NCBI Taxonomy" id="30213"/>
    <lineage>
        <taxon>Eukaryota</taxon>
        <taxon>Metazoa</taxon>
        <taxon>Ecdysozoa</taxon>
        <taxon>Arthropoda</taxon>
        <taxon>Hexapoda</taxon>
        <taxon>Insecta</taxon>
        <taxon>Pterygota</taxon>
        <taxon>Neoptera</taxon>
        <taxon>Endopterygota</taxon>
        <taxon>Hymenoptera</taxon>
        <taxon>Apocrita</taxon>
        <taxon>Aculeata</taxon>
        <taxon>Vespoidea</taxon>
        <taxon>Vespidae</taxon>
        <taxon>Vespinae</taxon>
        <taxon>Vespula</taxon>
    </lineage>
</organism>
<dbReference type="Proteomes" id="UP000600918">
    <property type="component" value="Unassembled WGS sequence"/>
</dbReference>
<gene>
    <name evidence="1" type="ORF">H0235_004243</name>
</gene>